<keyword evidence="4" id="KW-1185">Reference proteome</keyword>
<dbReference type="InterPro" id="IPR051681">
    <property type="entry name" value="Ser/Thr_Kinases-Pseudokinases"/>
</dbReference>
<dbReference type="PANTHER" id="PTHR44329:SF146">
    <property type="entry name" value="SERINE_THREONINE-PROTEIN KINASE SIS8-RELATED"/>
    <property type="match status" value="1"/>
</dbReference>
<gene>
    <name evidence="3" type="ORF">OIU74_023802</name>
</gene>
<evidence type="ECO:0000313" key="3">
    <source>
        <dbReference type="EMBL" id="KAJ6764997.1"/>
    </source>
</evidence>
<feature type="compositionally biased region" description="Gly residues" evidence="2">
    <location>
        <begin position="146"/>
        <end position="158"/>
    </location>
</feature>
<proteinExistence type="predicted"/>
<feature type="region of interest" description="Disordered" evidence="2">
    <location>
        <begin position="126"/>
        <end position="163"/>
    </location>
</feature>
<feature type="compositionally biased region" description="Polar residues" evidence="2">
    <location>
        <begin position="19"/>
        <end position="30"/>
    </location>
</feature>
<dbReference type="AlphaFoldDB" id="A0A9Q1ABG6"/>
<dbReference type="PROSITE" id="PS00107">
    <property type="entry name" value="PROTEIN_KINASE_ATP"/>
    <property type="match status" value="1"/>
</dbReference>
<sequence length="228" mass="23707">MILFLLDFFPPLPPRDLPYNSSSPGNQPEQSKPVEGLGVKHPFDTREITGLPISLQSEVTPVKYVKNVPVAAAAAAAAAVVASSMVVAAAKSSTDSNLELPVAAAATATAAAVVATTAAVNKQYEQGARSDGDADSAGYEPHGSGDKGSGGRGSGGRGSGDREHKALGANLEECEIPWEEITLGERIGLGSYGEVYRGDWHGTEVAVKRFLDQDITGESLAEFRSEPI</sequence>
<reference evidence="3" key="1">
    <citation type="submission" date="2022-11" db="EMBL/GenBank/DDBJ databases">
        <authorList>
            <person name="Hyden B.L."/>
            <person name="Feng K."/>
            <person name="Yates T."/>
            <person name="Jawdy S."/>
            <person name="Smart L.B."/>
            <person name="Muchero W."/>
        </authorList>
    </citation>
    <scope>NUCLEOTIDE SEQUENCE</scope>
    <source>
        <tissue evidence="3">Shoot tip</tissue>
    </source>
</reference>
<comment type="caution">
    <text evidence="3">The sequence shown here is derived from an EMBL/GenBank/DDBJ whole genome shotgun (WGS) entry which is preliminary data.</text>
</comment>
<dbReference type="GO" id="GO:0004674">
    <property type="term" value="F:protein serine/threonine kinase activity"/>
    <property type="evidence" value="ECO:0007669"/>
    <property type="project" value="TreeGrafter"/>
</dbReference>
<dbReference type="PANTHER" id="PTHR44329">
    <property type="entry name" value="SERINE/THREONINE-PROTEIN KINASE TNNI3K-RELATED"/>
    <property type="match status" value="1"/>
</dbReference>
<feature type="binding site" evidence="1">
    <location>
        <position position="208"/>
    </location>
    <ligand>
        <name>ATP</name>
        <dbReference type="ChEBI" id="CHEBI:30616"/>
    </ligand>
</feature>
<dbReference type="Gene3D" id="3.30.200.20">
    <property type="entry name" value="Phosphorylase Kinase, domain 1"/>
    <property type="match status" value="1"/>
</dbReference>
<accession>A0A9Q1ABG6</accession>
<dbReference type="InterPro" id="IPR017441">
    <property type="entry name" value="Protein_kinase_ATP_BS"/>
</dbReference>
<dbReference type="Proteomes" id="UP001151752">
    <property type="component" value="Chromosome 12"/>
</dbReference>
<dbReference type="EMBL" id="JAPFFM010000004">
    <property type="protein sequence ID" value="KAJ6764997.1"/>
    <property type="molecule type" value="Genomic_DNA"/>
</dbReference>
<keyword evidence="1" id="KW-0067">ATP-binding</keyword>
<keyword evidence="3" id="KW-0418">Kinase</keyword>
<organism evidence="3 4">
    <name type="scientific">Salix koriyanagi</name>
    <dbReference type="NCBI Taxonomy" id="2511006"/>
    <lineage>
        <taxon>Eukaryota</taxon>
        <taxon>Viridiplantae</taxon>
        <taxon>Streptophyta</taxon>
        <taxon>Embryophyta</taxon>
        <taxon>Tracheophyta</taxon>
        <taxon>Spermatophyta</taxon>
        <taxon>Magnoliopsida</taxon>
        <taxon>eudicotyledons</taxon>
        <taxon>Gunneridae</taxon>
        <taxon>Pentapetalae</taxon>
        <taxon>rosids</taxon>
        <taxon>fabids</taxon>
        <taxon>Malpighiales</taxon>
        <taxon>Salicaceae</taxon>
        <taxon>Saliceae</taxon>
        <taxon>Salix</taxon>
    </lineage>
</organism>
<evidence type="ECO:0000256" key="2">
    <source>
        <dbReference type="SAM" id="MobiDB-lite"/>
    </source>
</evidence>
<keyword evidence="1" id="KW-0547">Nucleotide-binding</keyword>
<reference evidence="3" key="2">
    <citation type="journal article" date="2023" name="Int. J. Mol. Sci.">
        <title>De Novo Assembly and Annotation of 11 Diverse Shrub Willow (Salix) Genomes Reveals Novel Gene Organization in Sex-Linked Regions.</title>
        <authorList>
            <person name="Hyden B."/>
            <person name="Feng K."/>
            <person name="Yates T.B."/>
            <person name="Jawdy S."/>
            <person name="Cereghino C."/>
            <person name="Smart L.B."/>
            <person name="Muchero W."/>
        </authorList>
    </citation>
    <scope>NUCLEOTIDE SEQUENCE</scope>
    <source>
        <tissue evidence="3">Shoot tip</tissue>
    </source>
</reference>
<dbReference type="InterPro" id="IPR011009">
    <property type="entry name" value="Kinase-like_dom_sf"/>
</dbReference>
<name>A0A9Q1ABG6_9ROSI</name>
<keyword evidence="3" id="KW-0808">Transferase</keyword>
<protein>
    <submittedName>
        <fullName evidence="3">MAP KINASE KINASE KINASE-LIKE PROTEIN</fullName>
    </submittedName>
</protein>
<dbReference type="SUPFAM" id="SSF56112">
    <property type="entry name" value="Protein kinase-like (PK-like)"/>
    <property type="match status" value="1"/>
</dbReference>
<evidence type="ECO:0000256" key="1">
    <source>
        <dbReference type="PROSITE-ProRule" id="PRU10141"/>
    </source>
</evidence>
<dbReference type="GO" id="GO:0005524">
    <property type="term" value="F:ATP binding"/>
    <property type="evidence" value="ECO:0007669"/>
    <property type="project" value="UniProtKB-UniRule"/>
</dbReference>
<evidence type="ECO:0000313" key="4">
    <source>
        <dbReference type="Proteomes" id="UP001151752"/>
    </source>
</evidence>
<feature type="region of interest" description="Disordered" evidence="2">
    <location>
        <begin position="16"/>
        <end position="40"/>
    </location>
</feature>